<organism evidence="3 4">
    <name type="scientific">Conger conger</name>
    <name type="common">Conger eel</name>
    <name type="synonym">Muraena conger</name>
    <dbReference type="NCBI Taxonomy" id="82655"/>
    <lineage>
        <taxon>Eukaryota</taxon>
        <taxon>Metazoa</taxon>
        <taxon>Chordata</taxon>
        <taxon>Craniata</taxon>
        <taxon>Vertebrata</taxon>
        <taxon>Euteleostomi</taxon>
        <taxon>Actinopterygii</taxon>
        <taxon>Neopterygii</taxon>
        <taxon>Teleostei</taxon>
        <taxon>Anguilliformes</taxon>
        <taxon>Congridae</taxon>
        <taxon>Conger</taxon>
    </lineage>
</organism>
<dbReference type="SMART" id="SM00028">
    <property type="entry name" value="TPR"/>
    <property type="match status" value="5"/>
</dbReference>
<dbReference type="InterPro" id="IPR019734">
    <property type="entry name" value="TPR_rpt"/>
</dbReference>
<dbReference type="Pfam" id="PF13424">
    <property type="entry name" value="TPR_12"/>
    <property type="match status" value="2"/>
</dbReference>
<name>A0A9Q1I6T8_CONCO</name>
<keyword evidence="4" id="KW-1185">Reference proteome</keyword>
<dbReference type="InterPro" id="IPR024812">
    <property type="entry name" value="TPR_24"/>
</dbReference>
<dbReference type="Gene3D" id="1.25.40.10">
    <property type="entry name" value="Tetratricopeptide repeat domain"/>
    <property type="match status" value="2"/>
</dbReference>
<evidence type="ECO:0000313" key="3">
    <source>
        <dbReference type="EMBL" id="KAJ8287967.1"/>
    </source>
</evidence>
<evidence type="ECO:0008006" key="5">
    <source>
        <dbReference type="Google" id="ProtNLM"/>
    </source>
</evidence>
<dbReference type="Pfam" id="PF14938">
    <property type="entry name" value="SNAP"/>
    <property type="match status" value="1"/>
</dbReference>
<dbReference type="PANTHER" id="PTHR47050:SF2">
    <property type="entry name" value="TETRATRICOPEPTIDE REPEAT PROTEIN 24"/>
    <property type="match status" value="1"/>
</dbReference>
<dbReference type="SUPFAM" id="SSF48452">
    <property type="entry name" value="TPR-like"/>
    <property type="match status" value="2"/>
</dbReference>
<feature type="compositionally biased region" description="Polar residues" evidence="2">
    <location>
        <begin position="536"/>
        <end position="546"/>
    </location>
</feature>
<proteinExistence type="predicted"/>
<feature type="region of interest" description="Disordered" evidence="2">
    <location>
        <begin position="527"/>
        <end position="552"/>
    </location>
</feature>
<dbReference type="OrthoDB" id="9991614at2759"/>
<dbReference type="Proteomes" id="UP001152803">
    <property type="component" value="Unassembled WGS sequence"/>
</dbReference>
<dbReference type="PROSITE" id="PS50005">
    <property type="entry name" value="TPR"/>
    <property type="match status" value="1"/>
</dbReference>
<evidence type="ECO:0000256" key="1">
    <source>
        <dbReference type="PROSITE-ProRule" id="PRU00339"/>
    </source>
</evidence>
<dbReference type="AlphaFoldDB" id="A0A9Q1I6T8"/>
<dbReference type="InterPro" id="IPR011990">
    <property type="entry name" value="TPR-like_helical_dom_sf"/>
</dbReference>
<accession>A0A9Q1I6T8</accession>
<dbReference type="EMBL" id="JAFJMO010000001">
    <property type="protein sequence ID" value="KAJ8287967.1"/>
    <property type="molecule type" value="Genomic_DNA"/>
</dbReference>
<gene>
    <name evidence="3" type="ORF">COCON_G00006260</name>
</gene>
<feature type="region of interest" description="Disordered" evidence="2">
    <location>
        <begin position="488"/>
        <end position="508"/>
    </location>
</feature>
<comment type="caution">
    <text evidence="3">The sequence shown here is derived from an EMBL/GenBank/DDBJ whole genome shotgun (WGS) entry which is preliminary data.</text>
</comment>
<sequence length="567" mass="61912">MAVTLTHRFSSPQSPLLVAALKEPGVQRACAFNVGAAYVEAGKPQKGLDFLKRAEPGERGERVADLQFNLGAAHEALEEPGRAAGHYLQAAQLYRSQGEGGSEGDACMKLAHCHLLTQDWGQAARSLQRAGESYRVAGKLESAAVALKEAGDHMLQSDDFTEEDIIAVLTECLELTISVKDEDTLGKLYNGLGLSFSQLRLFQEAAECFERALPQAQTEPPRLAVVLQNLGAVHNALAQYQQALDYHREAAALHGSLGSLSLSRCSGQLGEHEEAGENYLHALQAFKDTDDHEGQWQACEGLGAAKLRLGDPEKATLYYKQALGQLSKCRDVPSVAQERLVNKLSEALQYRLALHGQLSQGKAPASGLPPRRPHESRPFFRRVPPDRLVPPGTAAINGGRPRTLRRLDVHRQPRTEACNGHQEQGGSQGGAHTAEQGAEQMSPASHRNDGGDSDNAAALMTESDSQFSDPHSDQPNYLTALPEANRNLNNTYLQPDPHYQNQNQNQPESLGLTQHSEHLYETIKQRTREISDPPLAQSSGLSLTERTSSEEATPLYRKWKSRVCAVM</sequence>
<evidence type="ECO:0000313" key="4">
    <source>
        <dbReference type="Proteomes" id="UP001152803"/>
    </source>
</evidence>
<reference evidence="3" key="1">
    <citation type="journal article" date="2023" name="Science">
        <title>Genome structures resolve the early diversification of teleost fishes.</title>
        <authorList>
            <person name="Parey E."/>
            <person name="Louis A."/>
            <person name="Montfort J."/>
            <person name="Bouchez O."/>
            <person name="Roques C."/>
            <person name="Iampietro C."/>
            <person name="Lluch J."/>
            <person name="Castinel A."/>
            <person name="Donnadieu C."/>
            <person name="Desvignes T."/>
            <person name="Floi Bucao C."/>
            <person name="Jouanno E."/>
            <person name="Wen M."/>
            <person name="Mejri S."/>
            <person name="Dirks R."/>
            <person name="Jansen H."/>
            <person name="Henkel C."/>
            <person name="Chen W.J."/>
            <person name="Zahm M."/>
            <person name="Cabau C."/>
            <person name="Klopp C."/>
            <person name="Thompson A.W."/>
            <person name="Robinson-Rechavi M."/>
            <person name="Braasch I."/>
            <person name="Lecointre G."/>
            <person name="Bobe J."/>
            <person name="Postlethwait J.H."/>
            <person name="Berthelot C."/>
            <person name="Roest Crollius H."/>
            <person name="Guiguen Y."/>
        </authorList>
    </citation>
    <scope>NUCLEOTIDE SEQUENCE</scope>
    <source>
        <strain evidence="3">Concon-B</strain>
    </source>
</reference>
<feature type="region of interest" description="Disordered" evidence="2">
    <location>
        <begin position="359"/>
        <end position="457"/>
    </location>
</feature>
<evidence type="ECO:0000256" key="2">
    <source>
        <dbReference type="SAM" id="MobiDB-lite"/>
    </source>
</evidence>
<keyword evidence="1" id="KW-0802">TPR repeat</keyword>
<feature type="compositionally biased region" description="Basic and acidic residues" evidence="2">
    <location>
        <begin position="405"/>
        <end position="414"/>
    </location>
</feature>
<protein>
    <recommendedName>
        <fullName evidence="5">Tetratricopeptide repeat protein 24</fullName>
    </recommendedName>
</protein>
<feature type="repeat" description="TPR" evidence="1">
    <location>
        <begin position="186"/>
        <end position="219"/>
    </location>
</feature>
<dbReference type="PANTHER" id="PTHR47050">
    <property type="entry name" value="TETRATRICOPEPTIDE REPEAT PROTEIN 24"/>
    <property type="match status" value="1"/>
</dbReference>